<evidence type="ECO:0000256" key="1">
    <source>
        <dbReference type="ARBA" id="ARBA00004196"/>
    </source>
</evidence>
<keyword evidence="10" id="KW-1185">Reference proteome</keyword>
<dbReference type="InterPro" id="IPR003368">
    <property type="entry name" value="POMP_repeat"/>
</dbReference>
<evidence type="ECO:0000256" key="3">
    <source>
        <dbReference type="ARBA" id="ARBA00004613"/>
    </source>
</evidence>
<comment type="caution">
    <text evidence="9">The sequence shown here is derived from an EMBL/GenBank/DDBJ whole genome shotgun (WGS) entry which is preliminary data.</text>
</comment>
<dbReference type="EMBL" id="CAJJDN010000090">
    <property type="protein sequence ID" value="CAD8107879.1"/>
    <property type="molecule type" value="Genomic_DNA"/>
</dbReference>
<keyword evidence="5" id="KW-0732">Signal</keyword>
<feature type="transmembrane region" description="Helical" evidence="8">
    <location>
        <begin position="517"/>
        <end position="541"/>
    </location>
</feature>
<organism evidence="9 10">
    <name type="scientific">Paramecium sonneborni</name>
    <dbReference type="NCBI Taxonomy" id="65129"/>
    <lineage>
        <taxon>Eukaryota</taxon>
        <taxon>Sar</taxon>
        <taxon>Alveolata</taxon>
        <taxon>Ciliophora</taxon>
        <taxon>Intramacronucleata</taxon>
        <taxon>Oligohymenophorea</taxon>
        <taxon>Peniculida</taxon>
        <taxon>Parameciidae</taxon>
        <taxon>Paramecium</taxon>
    </lineage>
</organism>
<evidence type="ECO:0000256" key="6">
    <source>
        <dbReference type="ARBA" id="ARBA00023136"/>
    </source>
</evidence>
<evidence type="ECO:0000256" key="5">
    <source>
        <dbReference type="ARBA" id="ARBA00022729"/>
    </source>
</evidence>
<comment type="subcellular location">
    <subcellularLocation>
        <location evidence="1">Cell envelope</location>
    </subcellularLocation>
    <subcellularLocation>
        <location evidence="2">Cell outer membrane</location>
    </subcellularLocation>
    <subcellularLocation>
        <location evidence="3">Secreted</location>
    </subcellularLocation>
</comment>
<dbReference type="AlphaFoldDB" id="A0A8S1PZ28"/>
<keyword evidence="6 8" id="KW-0472">Membrane</keyword>
<keyword evidence="4" id="KW-0964">Secreted</keyword>
<evidence type="ECO:0000313" key="9">
    <source>
        <dbReference type="EMBL" id="CAD8107879.1"/>
    </source>
</evidence>
<gene>
    <name evidence="9" type="ORF">PSON_ATCC_30995.1.T0900007</name>
</gene>
<evidence type="ECO:0000256" key="4">
    <source>
        <dbReference type="ARBA" id="ARBA00022525"/>
    </source>
</evidence>
<evidence type="ECO:0000256" key="7">
    <source>
        <dbReference type="ARBA" id="ARBA00023237"/>
    </source>
</evidence>
<evidence type="ECO:0008006" key="11">
    <source>
        <dbReference type="Google" id="ProtNLM"/>
    </source>
</evidence>
<dbReference type="Proteomes" id="UP000692954">
    <property type="component" value="Unassembled WGS sequence"/>
</dbReference>
<reference evidence="9" key="1">
    <citation type="submission" date="2021-01" db="EMBL/GenBank/DDBJ databases">
        <authorList>
            <consortium name="Genoscope - CEA"/>
            <person name="William W."/>
        </authorList>
    </citation>
    <scope>NUCLEOTIDE SEQUENCE</scope>
</reference>
<name>A0A8S1PZ28_9CILI</name>
<keyword evidence="8" id="KW-1133">Transmembrane helix</keyword>
<dbReference type="NCBIfam" id="TIGR01376">
    <property type="entry name" value="POMP_repeat"/>
    <property type="match status" value="1"/>
</dbReference>
<evidence type="ECO:0000256" key="2">
    <source>
        <dbReference type="ARBA" id="ARBA00004442"/>
    </source>
</evidence>
<dbReference type="GO" id="GO:0005576">
    <property type="term" value="C:extracellular region"/>
    <property type="evidence" value="ECO:0007669"/>
    <property type="project" value="UniProtKB-SubCell"/>
</dbReference>
<accession>A0A8S1PZ28</accession>
<dbReference type="PANTHER" id="PTHR11319:SF35">
    <property type="entry name" value="OUTER MEMBRANE PROTEIN PMPC-RELATED"/>
    <property type="match status" value="1"/>
</dbReference>
<keyword evidence="8" id="KW-0812">Transmembrane</keyword>
<evidence type="ECO:0000313" key="10">
    <source>
        <dbReference type="Proteomes" id="UP000692954"/>
    </source>
</evidence>
<protein>
    <recommendedName>
        <fullName evidence="11">Transmembrane protein</fullName>
    </recommendedName>
</protein>
<evidence type="ECO:0000256" key="8">
    <source>
        <dbReference type="SAM" id="Phobius"/>
    </source>
</evidence>
<dbReference type="PANTHER" id="PTHR11319">
    <property type="entry name" value="G PROTEIN-COUPLED RECEPTOR-RELATED"/>
    <property type="match status" value="1"/>
</dbReference>
<proteinExistence type="predicted"/>
<keyword evidence="7" id="KW-0998">Cell outer membrane</keyword>
<feature type="transmembrane region" description="Helical" evidence="8">
    <location>
        <begin position="462"/>
        <end position="486"/>
    </location>
</feature>
<dbReference type="OrthoDB" id="77931at2759"/>
<sequence>MSVFQLGELTQQLKNKTIKFFIFTQSGQHRYRNIFELSKQNNAIYFGGAIYMQNCTNDFKIIKSMIMENNAYQGGGIFFNGSNQLNAINFENSLVQQNNALLFANNLVEDPHHLSLLINGKEMGSVQNKLDNITSNILKIKSYKIVEQGQQQSTNILILPSNQIISNYKIFNPQNLNYIKFIYELQLNYKNTLNEKLLNFSDSFCTLDLTNQSLNNSLSNAQTIFYNQQIDGFDLGAQSISFDPYINNSQVFKLKINCCSKFYQKNLQYIITGKTFKCQLGEFYYNEGCSLCEPSQGFYSVTYNNTKCSIFDKTKFLNITSNQIQLLEGYWRPNHMSDQTEYCYKNQEFCEGGWKVGNDLCKFGHIGALCEECDIYNIKGEGKFFKITSDQICTECSDAVFDSLLPIFFAFIWSILQIILSLRSIDNSNRLFYSLKMRQSQRLSKILFKQSQDHQSILIKMFINYIWIFSLIFTFNIQFSIFFGFVDKASNISSFMANSLECQISEINNIQLIYSRIITMFIIVLILFLIINGGFLIHTLLNFKYSNLSLYCQLC</sequence>